<sequence>MIPADELCRDIQMKLPDCLWQLDYRERYLAGRYNEDFATDQRDGKTYLFGVAEVPLQYEEAGAFTWGIWVEVSREDHDKYLAHFQQDAVEGLQVEGRIANDIPGYEDAFGAKVVMTLHAGRRPEVTVTEGSLAEDQKAGLTLDAHRELDAILFGDDEEEGDFDEVEDDAR</sequence>
<dbReference type="RefSeq" id="WP_008542957.1">
    <property type="nucleotide sequence ID" value="NZ_JH604995.1"/>
</dbReference>
<dbReference type="EMBL" id="AFBQ01000274">
    <property type="protein sequence ID" value="EHY30806.1"/>
    <property type="molecule type" value="Genomic_DNA"/>
</dbReference>
<dbReference type="InterPro" id="IPR018697">
    <property type="entry name" value="DUF2199"/>
</dbReference>
<evidence type="ECO:0000313" key="1">
    <source>
        <dbReference type="EMBL" id="EHY30806.1"/>
    </source>
</evidence>
<dbReference type="Proteomes" id="UP000004956">
    <property type="component" value="Unassembled WGS sequence"/>
</dbReference>
<name>H3KGF1_9BURK</name>
<dbReference type="HOGENOM" id="CLU_1577698_0_0_4"/>
<dbReference type="PATRIC" id="fig|762967.3.peg.1441"/>
<gene>
    <name evidence="1" type="ORF">HMPREF9440_01831</name>
</gene>
<dbReference type="AlphaFoldDB" id="H3KGF1"/>
<keyword evidence="2" id="KW-1185">Reference proteome</keyword>
<reference evidence="1 2" key="1">
    <citation type="submission" date="2011-11" db="EMBL/GenBank/DDBJ databases">
        <authorList>
            <person name="Weinstock G."/>
            <person name="Sodergren E."/>
            <person name="Clifton S."/>
            <person name="Fulton L."/>
            <person name="Fulton B."/>
            <person name="Courtney L."/>
            <person name="Fronick C."/>
            <person name="Harrison M."/>
            <person name="Strong C."/>
            <person name="Farmer C."/>
            <person name="Delahaunty K."/>
            <person name="Markovic C."/>
            <person name="Hall O."/>
            <person name="Minx P."/>
            <person name="Tomlinson C."/>
            <person name="Mitreva M."/>
            <person name="Hou S."/>
            <person name="Chen J."/>
            <person name="Wollam A."/>
            <person name="Pepin K.H."/>
            <person name="Johnson M."/>
            <person name="Bhonagiri V."/>
            <person name="Zhang X."/>
            <person name="Suruliraj S."/>
            <person name="Warren W."/>
            <person name="Chinwalla A."/>
            <person name="Mardis E.R."/>
            <person name="Wilson R.K."/>
        </authorList>
    </citation>
    <scope>NUCLEOTIDE SEQUENCE [LARGE SCALE GENOMIC DNA]</scope>
    <source>
        <strain evidence="1 2">YIT 11816</strain>
    </source>
</reference>
<dbReference type="OrthoDB" id="4404538at2"/>
<protein>
    <recommendedName>
        <fullName evidence="3">DUF2199 domain-containing protein</fullName>
    </recommendedName>
</protein>
<dbReference type="Pfam" id="PF09965">
    <property type="entry name" value="DUF2199"/>
    <property type="match status" value="1"/>
</dbReference>
<proteinExistence type="predicted"/>
<evidence type="ECO:0000313" key="2">
    <source>
        <dbReference type="Proteomes" id="UP000004956"/>
    </source>
</evidence>
<dbReference type="STRING" id="762967.HMPREF9440_01831"/>
<accession>H3KGF1</accession>
<evidence type="ECO:0008006" key="3">
    <source>
        <dbReference type="Google" id="ProtNLM"/>
    </source>
</evidence>
<comment type="caution">
    <text evidence="1">The sequence shown here is derived from an EMBL/GenBank/DDBJ whole genome shotgun (WGS) entry which is preliminary data.</text>
</comment>
<organism evidence="1 2">
    <name type="scientific">Sutterella parvirubra YIT 11816</name>
    <dbReference type="NCBI Taxonomy" id="762967"/>
    <lineage>
        <taxon>Bacteria</taxon>
        <taxon>Pseudomonadati</taxon>
        <taxon>Pseudomonadota</taxon>
        <taxon>Betaproteobacteria</taxon>
        <taxon>Burkholderiales</taxon>
        <taxon>Sutterellaceae</taxon>
        <taxon>Sutterella</taxon>
    </lineage>
</organism>